<protein>
    <submittedName>
        <fullName evidence="2">Uncharacterized conserved protein YbjT, contains NAD(P)-binding and DUF2867 domains</fullName>
    </submittedName>
</protein>
<dbReference type="Gene3D" id="3.90.25.10">
    <property type="entry name" value="UDP-galactose 4-epimerase, domain 1"/>
    <property type="match status" value="1"/>
</dbReference>
<gene>
    <name evidence="2" type="ORF">SAMN05216207_10718</name>
</gene>
<dbReference type="InterPro" id="IPR036291">
    <property type="entry name" value="NAD(P)-bd_dom_sf"/>
</dbReference>
<accession>A0A1I5HQD5</accession>
<dbReference type="PANTHER" id="PTHR43162">
    <property type="match status" value="1"/>
</dbReference>
<organism evidence="2 3">
    <name type="scientific">Pseudonocardia ammonioxydans</name>
    <dbReference type="NCBI Taxonomy" id="260086"/>
    <lineage>
        <taxon>Bacteria</taxon>
        <taxon>Bacillati</taxon>
        <taxon>Actinomycetota</taxon>
        <taxon>Actinomycetes</taxon>
        <taxon>Pseudonocardiales</taxon>
        <taxon>Pseudonocardiaceae</taxon>
        <taxon>Pseudonocardia</taxon>
    </lineage>
</organism>
<dbReference type="Pfam" id="PF13460">
    <property type="entry name" value="NAD_binding_10"/>
    <property type="match status" value="1"/>
</dbReference>
<dbReference type="InterPro" id="IPR016040">
    <property type="entry name" value="NAD(P)-bd_dom"/>
</dbReference>
<reference evidence="2 3" key="1">
    <citation type="submission" date="2016-10" db="EMBL/GenBank/DDBJ databases">
        <authorList>
            <person name="de Groot N.N."/>
        </authorList>
    </citation>
    <scope>NUCLEOTIDE SEQUENCE [LARGE SCALE GENOMIC DNA]</scope>
    <source>
        <strain evidence="2 3">CGMCC 4.1877</strain>
    </source>
</reference>
<name>A0A1I5HQD5_PSUAM</name>
<dbReference type="SUPFAM" id="SSF51735">
    <property type="entry name" value="NAD(P)-binding Rossmann-fold domains"/>
    <property type="match status" value="1"/>
</dbReference>
<dbReference type="AlphaFoldDB" id="A0A1I5HQD5"/>
<evidence type="ECO:0000259" key="1">
    <source>
        <dbReference type="Pfam" id="PF13460"/>
    </source>
</evidence>
<proteinExistence type="predicted"/>
<dbReference type="InterPro" id="IPR051604">
    <property type="entry name" value="Ergot_Alk_Oxidoreductase"/>
</dbReference>
<dbReference type="Gene3D" id="3.40.50.720">
    <property type="entry name" value="NAD(P)-binding Rossmann-like Domain"/>
    <property type="match status" value="1"/>
</dbReference>
<dbReference type="EMBL" id="FOUY01000071">
    <property type="protein sequence ID" value="SFO50116.1"/>
    <property type="molecule type" value="Genomic_DNA"/>
</dbReference>
<evidence type="ECO:0000313" key="3">
    <source>
        <dbReference type="Proteomes" id="UP000199614"/>
    </source>
</evidence>
<keyword evidence="3" id="KW-1185">Reference proteome</keyword>
<dbReference type="STRING" id="260086.SAMN05216207_10718"/>
<sequence length="302" mass="32015">MNDPSPTILVIGASGRTGWRICRGLLDRGVPVRGLTHSDDGAGRLSALGVRDVVRADLLDPATLPPAFEGVDHVMLVTRSIGDPTPEINAVGAAVGAGVRRVVKLSSDILYRTWDDVDEHERAQPPNPVAALHGPSEDHIRASGVEHVLLRSTWFAGIDENPLFGPGINAGGLVWPLGSSGLALVHPDDVAETAVHHLLVPEVQEPTLRLTGPREIGAEEIAAGFGALRGSPVEVRPVSFDAYGAWLEAVAGMPRSAARIIEPYAEPPRVPLSDAIERALGRPARTFADYLNEQGGHVPPRS</sequence>
<evidence type="ECO:0000313" key="2">
    <source>
        <dbReference type="EMBL" id="SFO50116.1"/>
    </source>
</evidence>
<dbReference type="Proteomes" id="UP000199614">
    <property type="component" value="Unassembled WGS sequence"/>
</dbReference>
<feature type="domain" description="NAD(P)-binding" evidence="1">
    <location>
        <begin position="12"/>
        <end position="156"/>
    </location>
</feature>
<dbReference type="PANTHER" id="PTHR43162:SF1">
    <property type="entry name" value="PRESTALK A DIFFERENTIATION PROTEIN A"/>
    <property type="match status" value="1"/>
</dbReference>
<dbReference type="RefSeq" id="WP_177238833.1">
    <property type="nucleotide sequence ID" value="NZ_FOUY01000071.1"/>
</dbReference>